<protein>
    <submittedName>
        <fullName evidence="2">Uncharacterized protein</fullName>
    </submittedName>
</protein>
<feature type="compositionally biased region" description="Polar residues" evidence="1">
    <location>
        <begin position="16"/>
        <end position="25"/>
    </location>
</feature>
<proteinExistence type="predicted"/>
<feature type="non-terminal residue" evidence="2">
    <location>
        <position position="1"/>
    </location>
</feature>
<gene>
    <name evidence="2" type="ORF">BRAFLDRAFT_78714</name>
</gene>
<organism>
    <name type="scientific">Branchiostoma floridae</name>
    <name type="common">Florida lancelet</name>
    <name type="synonym">Amphioxus</name>
    <dbReference type="NCBI Taxonomy" id="7739"/>
    <lineage>
        <taxon>Eukaryota</taxon>
        <taxon>Metazoa</taxon>
        <taxon>Chordata</taxon>
        <taxon>Cephalochordata</taxon>
        <taxon>Leptocardii</taxon>
        <taxon>Amphioxiformes</taxon>
        <taxon>Branchiostomatidae</taxon>
        <taxon>Branchiostoma</taxon>
    </lineage>
</organism>
<evidence type="ECO:0000256" key="1">
    <source>
        <dbReference type="SAM" id="MobiDB-lite"/>
    </source>
</evidence>
<accession>C3XTN8</accession>
<reference evidence="2" key="1">
    <citation type="journal article" date="2008" name="Nature">
        <title>The amphioxus genome and the evolution of the chordate karyotype.</title>
        <authorList>
            <consortium name="US DOE Joint Genome Institute (JGI-PGF)"/>
            <person name="Putnam N.H."/>
            <person name="Butts T."/>
            <person name="Ferrier D.E.K."/>
            <person name="Furlong R.F."/>
            <person name="Hellsten U."/>
            <person name="Kawashima T."/>
            <person name="Robinson-Rechavi M."/>
            <person name="Shoguchi E."/>
            <person name="Terry A."/>
            <person name="Yu J.-K."/>
            <person name="Benito-Gutierrez E.L."/>
            <person name="Dubchak I."/>
            <person name="Garcia-Fernandez J."/>
            <person name="Gibson-Brown J.J."/>
            <person name="Grigoriev I.V."/>
            <person name="Horton A.C."/>
            <person name="de Jong P.J."/>
            <person name="Jurka J."/>
            <person name="Kapitonov V.V."/>
            <person name="Kohara Y."/>
            <person name="Kuroki Y."/>
            <person name="Lindquist E."/>
            <person name="Lucas S."/>
            <person name="Osoegawa K."/>
            <person name="Pennacchio L.A."/>
            <person name="Salamov A.A."/>
            <person name="Satou Y."/>
            <person name="Sauka-Spengler T."/>
            <person name="Schmutz J."/>
            <person name="Shin-I T."/>
            <person name="Toyoda A."/>
            <person name="Bronner-Fraser M."/>
            <person name="Fujiyama A."/>
            <person name="Holland L.Z."/>
            <person name="Holland P.W.H."/>
            <person name="Satoh N."/>
            <person name="Rokhsar D.S."/>
        </authorList>
    </citation>
    <scope>NUCLEOTIDE SEQUENCE [LARGE SCALE GENOMIC DNA]</scope>
    <source>
        <strain evidence="2">S238N-H82</strain>
        <tissue evidence="2">Testes</tissue>
    </source>
</reference>
<dbReference type="AlphaFoldDB" id="C3XTN8"/>
<evidence type="ECO:0000313" key="2">
    <source>
        <dbReference type="EMBL" id="EEN68664.1"/>
    </source>
</evidence>
<feature type="region of interest" description="Disordered" evidence="1">
    <location>
        <begin position="1"/>
        <end position="53"/>
    </location>
</feature>
<name>C3XTN8_BRAFL</name>
<sequence>EWATQQQPYPPVGSGSAHSTLQEFANSLPWAVSRDKPPDPVQHVLKDKPPDPVQHVLPDKPQILSNMFLETNPQIQPNMCLKTNPQIQPNMCLKTNPQIQPNMCLKTNPPDPVQHARLLIFTQQDFPHYSTYFLLHRDDLMQGKYSIPLPGTCDLNNHK</sequence>
<feature type="compositionally biased region" description="Basic and acidic residues" evidence="1">
    <location>
        <begin position="33"/>
        <end position="50"/>
    </location>
</feature>
<dbReference type="EMBL" id="GG666463">
    <property type="protein sequence ID" value="EEN68664.1"/>
    <property type="molecule type" value="Genomic_DNA"/>
</dbReference>
<dbReference type="InParanoid" id="C3XTN8"/>